<proteinExistence type="predicted"/>
<feature type="compositionally biased region" description="Basic residues" evidence="1">
    <location>
        <begin position="228"/>
        <end position="237"/>
    </location>
</feature>
<feature type="compositionally biased region" description="Basic residues" evidence="1">
    <location>
        <begin position="282"/>
        <end position="299"/>
    </location>
</feature>
<feature type="compositionally biased region" description="Basic residues" evidence="1">
    <location>
        <begin position="100"/>
        <end position="121"/>
    </location>
</feature>
<sequence>ERHRTSAGRGRRRQHGSADDDDRLVRQAVVGRRAVGRPRVTADHRRPAAHRHHLPDAERPVPDRRQLREPDGPGRRVRDDRHGRRVRAAAGRDRPVDRLRQRRGGRHLRAPAAARRQRHRAGAGAAARAVGGRVDRGPARADHHEGGCSVVRGDAGRTAGVERRRAAAHRVVGHGRAAGRLHHRLRQRLPVGEHVVARRAGGGRGVRGDPGQRAAQASQGRPAERPDRHRRAAHRCARAGARDRRVRRQPGPRRPVRRGDGRRAARVLDLGDAAHEVRALRVRGRRQPGGRAARRHQRRPHQDRSVRDLVADGGARRDHPRLAAAVGRHERRRRLDPPVLDRGGGDRRHVAVRRPGQHQERAARCARDRVDRQRPGPARARVGREVRDHRRRAAAGGHGRLGLQAQPRIDGKSM</sequence>
<dbReference type="EMBL" id="CADCVT010000054">
    <property type="protein sequence ID" value="CAA9478527.1"/>
    <property type="molecule type" value="Genomic_DNA"/>
</dbReference>
<feature type="region of interest" description="Disordered" evidence="1">
    <location>
        <begin position="195"/>
        <end position="269"/>
    </location>
</feature>
<organism evidence="2">
    <name type="scientific">uncultured Solirubrobacteraceae bacterium</name>
    <dbReference type="NCBI Taxonomy" id="1162706"/>
    <lineage>
        <taxon>Bacteria</taxon>
        <taxon>Bacillati</taxon>
        <taxon>Actinomycetota</taxon>
        <taxon>Thermoleophilia</taxon>
        <taxon>Solirubrobacterales</taxon>
        <taxon>Solirubrobacteraceae</taxon>
        <taxon>environmental samples</taxon>
    </lineage>
</organism>
<feature type="compositionally biased region" description="Basic residues" evidence="1">
    <location>
        <begin position="1"/>
        <end position="15"/>
    </location>
</feature>
<feature type="non-terminal residue" evidence="2">
    <location>
        <position position="1"/>
    </location>
</feature>
<reference evidence="2" key="1">
    <citation type="submission" date="2020-02" db="EMBL/GenBank/DDBJ databases">
        <authorList>
            <person name="Meier V. D."/>
        </authorList>
    </citation>
    <scope>NUCLEOTIDE SEQUENCE</scope>
    <source>
        <strain evidence="2">AVDCRST_MAG85</strain>
    </source>
</reference>
<gene>
    <name evidence="2" type="ORF">AVDCRST_MAG85-512</name>
</gene>
<feature type="compositionally biased region" description="Basic and acidic residues" evidence="1">
    <location>
        <begin position="54"/>
        <end position="82"/>
    </location>
</feature>
<feature type="compositionally biased region" description="Low complexity" evidence="1">
    <location>
        <begin position="122"/>
        <end position="132"/>
    </location>
</feature>
<dbReference type="AlphaFoldDB" id="A0A6J4RQJ2"/>
<feature type="compositionally biased region" description="Basic and acidic residues" evidence="1">
    <location>
        <begin position="90"/>
        <end position="99"/>
    </location>
</feature>
<feature type="compositionally biased region" description="Basic and acidic residues" evidence="1">
    <location>
        <begin position="300"/>
        <end position="321"/>
    </location>
</feature>
<feature type="compositionally biased region" description="Basic and acidic residues" evidence="1">
    <location>
        <begin position="133"/>
        <end position="146"/>
    </location>
</feature>
<feature type="compositionally biased region" description="Low complexity" evidence="1">
    <location>
        <begin position="26"/>
        <end position="39"/>
    </location>
</feature>
<feature type="region of interest" description="Disordered" evidence="1">
    <location>
        <begin position="335"/>
        <end position="414"/>
    </location>
</feature>
<feature type="non-terminal residue" evidence="2">
    <location>
        <position position="414"/>
    </location>
</feature>
<feature type="compositionally biased region" description="Basic residues" evidence="1">
    <location>
        <begin position="244"/>
        <end position="256"/>
    </location>
</feature>
<feature type="region of interest" description="Disordered" evidence="1">
    <location>
        <begin position="282"/>
        <end position="321"/>
    </location>
</feature>
<protein>
    <submittedName>
        <fullName evidence="2">Ribose ABC transport system, permease protein RbsC</fullName>
    </submittedName>
</protein>
<feature type="compositionally biased region" description="Basic and acidic residues" evidence="1">
    <location>
        <begin position="357"/>
        <end position="374"/>
    </location>
</feature>
<accession>A0A6J4RQJ2</accession>
<feature type="region of interest" description="Disordered" evidence="1">
    <location>
        <begin position="1"/>
        <end position="146"/>
    </location>
</feature>
<evidence type="ECO:0000313" key="2">
    <source>
        <dbReference type="EMBL" id="CAA9478527.1"/>
    </source>
</evidence>
<evidence type="ECO:0000256" key="1">
    <source>
        <dbReference type="SAM" id="MobiDB-lite"/>
    </source>
</evidence>
<name>A0A6J4RQJ2_9ACTN</name>